<dbReference type="PANTHER" id="PTHR31674">
    <property type="entry name" value="B3 DOMAIN-CONTAINING PROTEIN REM-LIKE 3-RELATED"/>
    <property type="match status" value="1"/>
</dbReference>
<dbReference type="Proteomes" id="UP000008694">
    <property type="component" value="Unassembled WGS sequence"/>
</dbReference>
<keyword evidence="6" id="KW-0539">Nucleus</keyword>
<feature type="compositionally biased region" description="Low complexity" evidence="7">
    <location>
        <begin position="853"/>
        <end position="862"/>
    </location>
</feature>
<feature type="compositionally biased region" description="Basic and acidic residues" evidence="7">
    <location>
        <begin position="385"/>
        <end position="394"/>
    </location>
</feature>
<organism evidence="10">
    <name type="scientific">Arabidopsis lyrata subsp. lyrata</name>
    <name type="common">Lyre-leaved rock-cress</name>
    <dbReference type="NCBI Taxonomy" id="81972"/>
    <lineage>
        <taxon>Eukaryota</taxon>
        <taxon>Viridiplantae</taxon>
        <taxon>Streptophyta</taxon>
        <taxon>Embryophyta</taxon>
        <taxon>Tracheophyta</taxon>
        <taxon>Spermatophyta</taxon>
        <taxon>Magnoliopsida</taxon>
        <taxon>eudicotyledons</taxon>
        <taxon>Gunneridae</taxon>
        <taxon>Pentapetalae</taxon>
        <taxon>rosids</taxon>
        <taxon>malvids</taxon>
        <taxon>Brassicales</taxon>
        <taxon>Brassicaceae</taxon>
        <taxon>Camelineae</taxon>
        <taxon>Arabidopsis</taxon>
    </lineage>
</organism>
<dbReference type="PROSITE" id="PS50863">
    <property type="entry name" value="B3"/>
    <property type="match status" value="7"/>
</dbReference>
<dbReference type="InterPro" id="IPR015300">
    <property type="entry name" value="DNA-bd_pseudobarrel_sf"/>
</dbReference>
<dbReference type="HOGENOM" id="CLU_014437_1_0_1"/>
<dbReference type="InterPro" id="IPR003340">
    <property type="entry name" value="B3_DNA-bd"/>
</dbReference>
<feature type="domain" description="TF-B3" evidence="8">
    <location>
        <begin position="903"/>
        <end position="1000"/>
    </location>
</feature>
<feature type="region of interest" description="Disordered" evidence="7">
    <location>
        <begin position="554"/>
        <end position="576"/>
    </location>
</feature>
<feature type="compositionally biased region" description="Low complexity" evidence="7">
    <location>
        <begin position="445"/>
        <end position="455"/>
    </location>
</feature>
<dbReference type="OrthoDB" id="1109907at2759"/>
<evidence type="ECO:0000256" key="4">
    <source>
        <dbReference type="ARBA" id="ARBA00023125"/>
    </source>
</evidence>
<evidence type="ECO:0000256" key="1">
    <source>
        <dbReference type="ARBA" id="ARBA00004123"/>
    </source>
</evidence>
<evidence type="ECO:0000256" key="5">
    <source>
        <dbReference type="ARBA" id="ARBA00023163"/>
    </source>
</evidence>
<feature type="domain" description="TF-B3" evidence="8">
    <location>
        <begin position="631"/>
        <end position="729"/>
    </location>
</feature>
<comment type="subcellular location">
    <subcellularLocation>
        <location evidence="1">Nucleus</location>
    </subcellularLocation>
</comment>
<accession>D7KQM9</accession>
<dbReference type="SMART" id="SM01019">
    <property type="entry name" value="B3"/>
    <property type="match status" value="7"/>
</dbReference>
<dbReference type="eggNOG" id="ENOG502SK57">
    <property type="taxonomic scope" value="Eukaryota"/>
</dbReference>
<dbReference type="CDD" id="cd10017">
    <property type="entry name" value="B3_DNA"/>
    <property type="match status" value="7"/>
</dbReference>
<keyword evidence="4" id="KW-0238">DNA-binding</keyword>
<feature type="domain" description="TF-B3" evidence="8">
    <location>
        <begin position="742"/>
        <end position="838"/>
    </location>
</feature>
<reference evidence="10" key="1">
    <citation type="journal article" date="2011" name="Nat. Genet.">
        <title>The Arabidopsis lyrata genome sequence and the basis of rapid genome size change.</title>
        <authorList>
            <person name="Hu T.T."/>
            <person name="Pattyn P."/>
            <person name="Bakker E.G."/>
            <person name="Cao J."/>
            <person name="Cheng J.-F."/>
            <person name="Clark R.M."/>
            <person name="Fahlgren N."/>
            <person name="Fawcett J.A."/>
            <person name="Grimwood J."/>
            <person name="Gundlach H."/>
            <person name="Haberer G."/>
            <person name="Hollister J.D."/>
            <person name="Ossowski S."/>
            <person name="Ottilar R.P."/>
            <person name="Salamov A.A."/>
            <person name="Schneeberger K."/>
            <person name="Spannagl M."/>
            <person name="Wang X."/>
            <person name="Yang L."/>
            <person name="Nasrallah M.E."/>
            <person name="Bergelson J."/>
            <person name="Carrington J.C."/>
            <person name="Gaut B.S."/>
            <person name="Schmutz J."/>
            <person name="Mayer K.F.X."/>
            <person name="Van de Peer Y."/>
            <person name="Grigoriev I.V."/>
            <person name="Nordborg M."/>
            <person name="Weigel D."/>
            <person name="Guo Y.-L."/>
        </authorList>
    </citation>
    <scope>NUCLEOTIDE SEQUENCE [LARGE SCALE GENOMIC DNA]</scope>
    <source>
        <strain evidence="10">cv. MN47</strain>
    </source>
</reference>
<dbReference type="GO" id="GO:0003677">
    <property type="term" value="F:DNA binding"/>
    <property type="evidence" value="ECO:0007669"/>
    <property type="project" value="UniProtKB-KW"/>
</dbReference>
<dbReference type="FunFam" id="2.40.330.10:FF:000005">
    <property type="entry name" value="Transcriptional factor B3 family protein"/>
    <property type="match status" value="5"/>
</dbReference>
<evidence type="ECO:0000313" key="9">
    <source>
        <dbReference type="EMBL" id="EFH69646.1"/>
    </source>
</evidence>
<feature type="region of interest" description="Disordered" evidence="7">
    <location>
        <begin position="429"/>
        <end position="456"/>
    </location>
</feature>
<keyword evidence="3" id="KW-0805">Transcription regulation</keyword>
<proteinExistence type="predicted"/>
<dbReference type="InterPro" id="IPR039218">
    <property type="entry name" value="REM_fam"/>
</dbReference>
<feature type="domain" description="TF-B3" evidence="8">
    <location>
        <begin position="267"/>
        <end position="361"/>
    </location>
</feature>
<evidence type="ECO:0000313" key="10">
    <source>
        <dbReference type="Proteomes" id="UP000008694"/>
    </source>
</evidence>
<keyword evidence="2" id="KW-0677">Repeat</keyword>
<dbReference type="PANTHER" id="PTHR31674:SF22">
    <property type="entry name" value="B3 DOMAIN-CONTAINING PROTEIN REM17"/>
    <property type="match status" value="1"/>
</dbReference>
<evidence type="ECO:0000256" key="6">
    <source>
        <dbReference type="ARBA" id="ARBA00023242"/>
    </source>
</evidence>
<dbReference type="STRING" id="81972.D7KQM9"/>
<dbReference type="Gene3D" id="2.40.330.10">
    <property type="entry name" value="DNA-binding pseudobarrel domain"/>
    <property type="match status" value="7"/>
</dbReference>
<dbReference type="GO" id="GO:0005634">
    <property type="term" value="C:nucleus"/>
    <property type="evidence" value="ECO:0007669"/>
    <property type="project" value="UniProtKB-SubCell"/>
</dbReference>
<evidence type="ECO:0000256" key="2">
    <source>
        <dbReference type="ARBA" id="ARBA00022737"/>
    </source>
</evidence>
<feature type="domain" description="TF-B3" evidence="8">
    <location>
        <begin position="12"/>
        <end position="105"/>
    </location>
</feature>
<feature type="compositionally biased region" description="Basic residues" evidence="7">
    <location>
        <begin position="610"/>
        <end position="620"/>
    </location>
</feature>
<feature type="compositionally biased region" description="Basic and acidic residues" evidence="7">
    <location>
        <begin position="133"/>
        <end position="145"/>
    </location>
</feature>
<dbReference type="Pfam" id="PF02362">
    <property type="entry name" value="B3"/>
    <property type="match status" value="7"/>
</dbReference>
<dbReference type="FunFam" id="2.40.330.10:FF:000009">
    <property type="entry name" value="Transcriptional factor B3 family protein"/>
    <property type="match status" value="1"/>
</dbReference>
<keyword evidence="5" id="KW-0804">Transcription</keyword>
<feature type="region of interest" description="Disordered" evidence="7">
    <location>
        <begin position="599"/>
        <end position="631"/>
    </location>
</feature>
<feature type="region of interest" description="Disordered" evidence="7">
    <location>
        <begin position="117"/>
        <end position="145"/>
    </location>
</feature>
<evidence type="ECO:0000259" key="8">
    <source>
        <dbReference type="PROSITE" id="PS50863"/>
    </source>
</evidence>
<sequence>MADQSLLHSPIKPHFFKPLLQGFRTHLNIPVAFFSKHVEGKNDQNKIAKLRSDASEKTWLVKMDGLNLTDGWEDFAFAHDLRIGDIVIFRHEGEMVFHVTALGPSCCEIQYYTSSHNSNDDDRNDQTNIASRNSERVKKNPRKKVESSLDHSRFVAKVSAWGLRNDRLYIPLSFARSNGLNKINSKKIYLYNEAGRSWKLDLKHDKSGMHTYIQSGWRSFCAANGIRQGQYTFKLVRKSAPSLIRLCREKAKPKQRSVAESSSDQSCFEGSVSPSSLRNNQLFLPRSFVSSNSLEKRCSEIVLKNEQGIKWPSVLKHYKTVTYLTKGWTSFCQVNRIKAGDSYKFKLVGTWTKPVLSLCPTNSNHDKTPLECPNDVKTLSSNPRSGDDSSKSKEIEEENIEDKNISKTCLEIKKRKYWSRCRASVENMDDDQTNIGNSSRKNVESSSYHSSFEGSVNPSSLYKDQLYLPRNFVSSNGLDKRCSEIVLKNERGEKRTLVLKHFKQNLTFLKKGWTSFCQVNRIKAGDSFKFKLVGTWNKPVLTLCPTVSNHHKTPLECSEGNKSEENEEEDIKDKNTSQDCLEVKKRKYWSKCRASAENMDDDQTNIGSSSRKKRVKKNPIKKADSSSDHSSFVANVTASSLNCDRLYLPLGFARSNGLDKMSGKKVVLLNEEGRTWKLNLKYNKAGNQTYVRPGWKRFCDANGMSQDQQFTFKLVQKHGPPVMRLYLAEHRPKSESSSHGSYLVGSVTASSINKDKLYLRKSFVSSNGLDKGCKKIVLKNEWGREWNLVFRHYKSHCFTIIKRGWASFCQGNGLKAGDSFKFKLVGTGEKPVLSLCPAESSCECPDGSDDVKSLSSNSSSGDDSSRSEEVEEESMEDKNISQDCLEIKKRKYCCSSSYSQNRFVTLTLTLSAFQTYKLYLPRGFTQVNGINKPRKITLLGQDGVKRVVDLYQDKISGTMRFGKGWRESCEAQGVKIDESFVLELIWEKEASPVLKFCTKLNSA</sequence>
<dbReference type="SUPFAM" id="SSF101936">
    <property type="entry name" value="DNA-binding pseudobarrel domain"/>
    <property type="match status" value="7"/>
</dbReference>
<gene>
    <name evidence="9" type="ORF">ARALYDRAFT_890070</name>
</gene>
<dbReference type="EMBL" id="GL348713">
    <property type="protein sequence ID" value="EFH69646.1"/>
    <property type="molecule type" value="Genomic_DNA"/>
</dbReference>
<feature type="region of interest" description="Disordered" evidence="7">
    <location>
        <begin position="847"/>
        <end position="877"/>
    </location>
</feature>
<dbReference type="KEGG" id="aly:9329448"/>
<dbReference type="AlphaFoldDB" id="D7KQM9"/>
<evidence type="ECO:0000256" key="7">
    <source>
        <dbReference type="SAM" id="MobiDB-lite"/>
    </source>
</evidence>
<dbReference type="Gramene" id="scaffold_102864.1">
    <property type="protein sequence ID" value="scaffold_102864.1"/>
    <property type="gene ID" value="scaffold_102864.1"/>
</dbReference>
<feature type="domain" description="TF-B3" evidence="8">
    <location>
        <begin position="153"/>
        <end position="250"/>
    </location>
</feature>
<keyword evidence="10" id="KW-1185">Reference proteome</keyword>
<feature type="region of interest" description="Disordered" evidence="7">
    <location>
        <begin position="367"/>
        <end position="399"/>
    </location>
</feature>
<feature type="domain" description="TF-B3" evidence="8">
    <location>
        <begin position="451"/>
        <end position="546"/>
    </location>
</feature>
<evidence type="ECO:0000256" key="3">
    <source>
        <dbReference type="ARBA" id="ARBA00023015"/>
    </source>
</evidence>
<name>D7KQM9_ARALL</name>
<protein>
    <submittedName>
        <fullName evidence="9">T24P13.6</fullName>
    </submittedName>
</protein>